<protein>
    <recommendedName>
        <fullName evidence="11">Cytochrome P450 monooxygenase</fullName>
    </recommendedName>
</protein>
<dbReference type="KEGG" id="ure:UREG_07892"/>
<accession>C4JXV4</accession>
<dbReference type="InterPro" id="IPR002401">
    <property type="entry name" value="Cyt_P450_E_grp-I"/>
</dbReference>
<dbReference type="GeneID" id="8437812"/>
<dbReference type="InterPro" id="IPR050121">
    <property type="entry name" value="Cytochrome_P450_monoxygenase"/>
</dbReference>
<evidence type="ECO:0000256" key="3">
    <source>
        <dbReference type="ARBA" id="ARBA00022723"/>
    </source>
</evidence>
<evidence type="ECO:0000256" key="2">
    <source>
        <dbReference type="ARBA" id="ARBA00010617"/>
    </source>
</evidence>
<keyword evidence="4 7" id="KW-0560">Oxidoreductase</keyword>
<dbReference type="GO" id="GO:0020037">
    <property type="term" value="F:heme binding"/>
    <property type="evidence" value="ECO:0007669"/>
    <property type="project" value="InterPro"/>
</dbReference>
<dbReference type="Pfam" id="PF00067">
    <property type="entry name" value="p450"/>
    <property type="match status" value="1"/>
</dbReference>
<gene>
    <name evidence="9" type="ORF">UREG_07892</name>
</gene>
<dbReference type="HOGENOM" id="CLU_001570_14_2_1"/>
<dbReference type="InterPro" id="IPR017972">
    <property type="entry name" value="Cyt_P450_CS"/>
</dbReference>
<dbReference type="PROSITE" id="PS00086">
    <property type="entry name" value="CYTOCHROME_P450"/>
    <property type="match status" value="1"/>
</dbReference>
<reference evidence="10" key="1">
    <citation type="journal article" date="2009" name="Genome Res.">
        <title>Comparative genomic analyses of the human fungal pathogens Coccidioides and their relatives.</title>
        <authorList>
            <person name="Sharpton T.J."/>
            <person name="Stajich J.E."/>
            <person name="Rounsley S.D."/>
            <person name="Gardner M.J."/>
            <person name="Wortman J.R."/>
            <person name="Jordar V.S."/>
            <person name="Maiti R."/>
            <person name="Kodira C.D."/>
            <person name="Neafsey D.E."/>
            <person name="Zeng Q."/>
            <person name="Hung C.-Y."/>
            <person name="McMahan C."/>
            <person name="Muszewska A."/>
            <person name="Grynberg M."/>
            <person name="Mandel M.A."/>
            <person name="Kellner E.M."/>
            <person name="Barker B.M."/>
            <person name="Galgiani J.N."/>
            <person name="Orbach M.J."/>
            <person name="Kirkland T.N."/>
            <person name="Cole G.T."/>
            <person name="Henn M.R."/>
            <person name="Birren B.W."/>
            <person name="Taylor J.W."/>
        </authorList>
    </citation>
    <scope>NUCLEOTIDE SEQUENCE [LARGE SCALE GENOMIC DNA]</scope>
    <source>
        <strain evidence="10">UAMH 1704</strain>
    </source>
</reference>
<comment type="cofactor">
    <cofactor evidence="1 6">
        <name>heme</name>
        <dbReference type="ChEBI" id="CHEBI:30413"/>
    </cofactor>
</comment>
<feature type="binding site" description="axial binding residue" evidence="6">
    <location>
        <position position="414"/>
    </location>
    <ligand>
        <name>heme</name>
        <dbReference type="ChEBI" id="CHEBI:30413"/>
    </ligand>
    <ligandPart>
        <name>Fe</name>
        <dbReference type="ChEBI" id="CHEBI:18248"/>
    </ligandPart>
</feature>
<keyword evidence="8" id="KW-0472">Membrane</keyword>
<evidence type="ECO:0008006" key="11">
    <source>
        <dbReference type="Google" id="ProtNLM"/>
    </source>
</evidence>
<dbReference type="Proteomes" id="UP000002058">
    <property type="component" value="Unassembled WGS sequence"/>
</dbReference>
<dbReference type="GO" id="GO:0005506">
    <property type="term" value="F:iron ion binding"/>
    <property type="evidence" value="ECO:0007669"/>
    <property type="project" value="InterPro"/>
</dbReference>
<organism evidence="9 10">
    <name type="scientific">Uncinocarpus reesii (strain UAMH 1704)</name>
    <dbReference type="NCBI Taxonomy" id="336963"/>
    <lineage>
        <taxon>Eukaryota</taxon>
        <taxon>Fungi</taxon>
        <taxon>Dikarya</taxon>
        <taxon>Ascomycota</taxon>
        <taxon>Pezizomycotina</taxon>
        <taxon>Eurotiomycetes</taxon>
        <taxon>Eurotiomycetidae</taxon>
        <taxon>Onygenales</taxon>
        <taxon>Onygenaceae</taxon>
        <taxon>Uncinocarpus</taxon>
    </lineage>
</organism>
<dbReference type="GO" id="GO:0004497">
    <property type="term" value="F:monooxygenase activity"/>
    <property type="evidence" value="ECO:0007669"/>
    <property type="project" value="UniProtKB-KW"/>
</dbReference>
<sequence>MSEIVWAVLFISISTTAAWFFYTRVVWPVFFTPLSKVPHAHPSVGISSFWINRIRSTGYANETIHRIHEKYGPVVRLGPNEISINCVDEGVKKVYGSGFEKSNWYRKFDYFGKSTLMHSPNLHQNVIEVMLQRVTPILAEAANTESPLNVFDLYRASTLDFVSAFLFGPESGTNSLENRQERANIFRMYADESKAPIWRHPLLGFIAPSMNNSMDPGLFHLCMRMCESAKARLLSHIDSGSKGLVFHQLQEAGLNPIEMASELVDHFTAGHQTSSATLTFLSYQLSACPDVQEKLREEMRSILPMPMRTGDPSMASYLKSLDALPLLDAVVMETLRLYPPIAGPQPRITPNRPMPLGPFTLPPRTEISAQAFSLHRNPDVFPDPLHWVPERWLEKNRNDMRRWFWAFGSGGRMCIGSNFAMILYTQFRTVLVENEKPSPRDGYRGGPKREVLDLQFSCL</sequence>
<evidence type="ECO:0000313" key="9">
    <source>
        <dbReference type="EMBL" id="EEP83027.1"/>
    </source>
</evidence>
<dbReference type="EMBL" id="CH476619">
    <property type="protein sequence ID" value="EEP83027.1"/>
    <property type="molecule type" value="Genomic_DNA"/>
</dbReference>
<evidence type="ECO:0000256" key="1">
    <source>
        <dbReference type="ARBA" id="ARBA00001971"/>
    </source>
</evidence>
<keyword evidence="6 7" id="KW-0349">Heme</keyword>
<evidence type="ECO:0000256" key="5">
    <source>
        <dbReference type="ARBA" id="ARBA00023004"/>
    </source>
</evidence>
<dbReference type="InterPro" id="IPR036396">
    <property type="entry name" value="Cyt_P450_sf"/>
</dbReference>
<keyword evidence="8" id="KW-1133">Transmembrane helix</keyword>
<keyword evidence="7" id="KW-0503">Monooxygenase</keyword>
<evidence type="ECO:0000313" key="10">
    <source>
        <dbReference type="Proteomes" id="UP000002058"/>
    </source>
</evidence>
<keyword evidence="8" id="KW-0812">Transmembrane</keyword>
<dbReference type="Gene3D" id="1.10.630.10">
    <property type="entry name" value="Cytochrome P450"/>
    <property type="match status" value="1"/>
</dbReference>
<dbReference type="GO" id="GO:0016705">
    <property type="term" value="F:oxidoreductase activity, acting on paired donors, with incorporation or reduction of molecular oxygen"/>
    <property type="evidence" value="ECO:0007669"/>
    <property type="project" value="InterPro"/>
</dbReference>
<keyword evidence="3 6" id="KW-0479">Metal-binding</keyword>
<dbReference type="PANTHER" id="PTHR24305:SF166">
    <property type="entry name" value="CYTOCHROME P450 12A4, MITOCHONDRIAL-RELATED"/>
    <property type="match status" value="1"/>
</dbReference>
<dbReference type="PRINTS" id="PR00385">
    <property type="entry name" value="P450"/>
</dbReference>
<evidence type="ECO:0000256" key="4">
    <source>
        <dbReference type="ARBA" id="ARBA00023002"/>
    </source>
</evidence>
<dbReference type="AlphaFoldDB" id="C4JXV4"/>
<keyword evidence="5 6" id="KW-0408">Iron</keyword>
<evidence type="ECO:0000256" key="7">
    <source>
        <dbReference type="RuleBase" id="RU000461"/>
    </source>
</evidence>
<dbReference type="InParanoid" id="C4JXV4"/>
<dbReference type="PANTHER" id="PTHR24305">
    <property type="entry name" value="CYTOCHROME P450"/>
    <property type="match status" value="1"/>
</dbReference>
<dbReference type="OMA" id="YANETIH"/>
<dbReference type="RefSeq" id="XP_002583119.1">
    <property type="nucleotide sequence ID" value="XM_002583073.1"/>
</dbReference>
<dbReference type="SUPFAM" id="SSF48264">
    <property type="entry name" value="Cytochrome P450"/>
    <property type="match status" value="1"/>
</dbReference>
<name>C4JXV4_UNCRE</name>
<dbReference type="InterPro" id="IPR001128">
    <property type="entry name" value="Cyt_P450"/>
</dbReference>
<dbReference type="eggNOG" id="KOG0158">
    <property type="taxonomic scope" value="Eukaryota"/>
</dbReference>
<feature type="transmembrane region" description="Helical" evidence="8">
    <location>
        <begin position="6"/>
        <end position="27"/>
    </location>
</feature>
<evidence type="ECO:0000256" key="6">
    <source>
        <dbReference type="PIRSR" id="PIRSR602401-1"/>
    </source>
</evidence>
<proteinExistence type="inferred from homology"/>
<dbReference type="STRING" id="336963.C4JXV4"/>
<dbReference type="PRINTS" id="PR00463">
    <property type="entry name" value="EP450I"/>
</dbReference>
<evidence type="ECO:0000256" key="8">
    <source>
        <dbReference type="SAM" id="Phobius"/>
    </source>
</evidence>
<dbReference type="OrthoDB" id="1470350at2759"/>
<keyword evidence="10" id="KW-1185">Reference proteome</keyword>
<dbReference type="VEuPathDB" id="FungiDB:UREG_07892"/>
<comment type="similarity">
    <text evidence="2 7">Belongs to the cytochrome P450 family.</text>
</comment>